<evidence type="ECO:0000256" key="1">
    <source>
        <dbReference type="SAM" id="MobiDB-lite"/>
    </source>
</evidence>
<dbReference type="OrthoDB" id="2192888at2759"/>
<keyword evidence="3" id="KW-1185">Reference proteome</keyword>
<comment type="caution">
    <text evidence="2">The sequence shown here is derived from an EMBL/GenBank/DDBJ whole genome shotgun (WGS) entry which is preliminary data.</text>
</comment>
<organism evidence="2 3">
    <name type="scientific">Haemaphysalis longicornis</name>
    <name type="common">Bush tick</name>
    <dbReference type="NCBI Taxonomy" id="44386"/>
    <lineage>
        <taxon>Eukaryota</taxon>
        <taxon>Metazoa</taxon>
        <taxon>Ecdysozoa</taxon>
        <taxon>Arthropoda</taxon>
        <taxon>Chelicerata</taxon>
        <taxon>Arachnida</taxon>
        <taxon>Acari</taxon>
        <taxon>Parasitiformes</taxon>
        <taxon>Ixodida</taxon>
        <taxon>Ixodoidea</taxon>
        <taxon>Ixodidae</taxon>
        <taxon>Haemaphysalinae</taxon>
        <taxon>Haemaphysalis</taxon>
    </lineage>
</organism>
<feature type="region of interest" description="Disordered" evidence="1">
    <location>
        <begin position="1"/>
        <end position="27"/>
    </location>
</feature>
<gene>
    <name evidence="2" type="ORF">HPB48_014155</name>
</gene>
<dbReference type="VEuPathDB" id="VectorBase:HLOH_057771"/>
<name>A0A9J6FJQ4_HAELO</name>
<dbReference type="Proteomes" id="UP000821853">
    <property type="component" value="Chromosome 1"/>
</dbReference>
<reference evidence="2 3" key="1">
    <citation type="journal article" date="2020" name="Cell">
        <title>Large-Scale Comparative Analyses of Tick Genomes Elucidate Their Genetic Diversity and Vector Capacities.</title>
        <authorList>
            <consortium name="Tick Genome and Microbiome Consortium (TIGMIC)"/>
            <person name="Jia N."/>
            <person name="Wang J."/>
            <person name="Shi W."/>
            <person name="Du L."/>
            <person name="Sun Y."/>
            <person name="Zhan W."/>
            <person name="Jiang J.F."/>
            <person name="Wang Q."/>
            <person name="Zhang B."/>
            <person name="Ji P."/>
            <person name="Bell-Sakyi L."/>
            <person name="Cui X.M."/>
            <person name="Yuan T.T."/>
            <person name="Jiang B.G."/>
            <person name="Yang W.F."/>
            <person name="Lam T.T."/>
            <person name="Chang Q.C."/>
            <person name="Ding S.J."/>
            <person name="Wang X.J."/>
            <person name="Zhu J.G."/>
            <person name="Ruan X.D."/>
            <person name="Zhao L."/>
            <person name="Wei J.T."/>
            <person name="Ye R.Z."/>
            <person name="Que T.C."/>
            <person name="Du C.H."/>
            <person name="Zhou Y.H."/>
            <person name="Cheng J.X."/>
            <person name="Dai P.F."/>
            <person name="Guo W.B."/>
            <person name="Han X.H."/>
            <person name="Huang E.J."/>
            <person name="Li L.F."/>
            <person name="Wei W."/>
            <person name="Gao Y.C."/>
            <person name="Liu J.Z."/>
            <person name="Shao H.Z."/>
            <person name="Wang X."/>
            <person name="Wang C.C."/>
            <person name="Yang T.C."/>
            <person name="Huo Q.B."/>
            <person name="Li W."/>
            <person name="Chen H.Y."/>
            <person name="Chen S.E."/>
            <person name="Zhou L.G."/>
            <person name="Ni X.B."/>
            <person name="Tian J.H."/>
            <person name="Sheng Y."/>
            <person name="Liu T."/>
            <person name="Pan Y.S."/>
            <person name="Xia L.Y."/>
            <person name="Li J."/>
            <person name="Zhao F."/>
            <person name="Cao W.C."/>
        </authorList>
    </citation>
    <scope>NUCLEOTIDE SEQUENCE [LARGE SCALE GENOMIC DNA]</scope>
    <source>
        <strain evidence="2">HaeL-2018</strain>
    </source>
</reference>
<evidence type="ECO:0008006" key="4">
    <source>
        <dbReference type="Google" id="ProtNLM"/>
    </source>
</evidence>
<dbReference type="EMBL" id="JABSTR010000001">
    <property type="protein sequence ID" value="KAH9363063.1"/>
    <property type="molecule type" value="Genomic_DNA"/>
</dbReference>
<sequence>MFSPLAVGPSKKRKVDKASDGDAKKGNLEPYAYLPLSRMSLNKRFKKKPQAFKKLLWAAQKGAKKGQKKAARIKKKV</sequence>
<evidence type="ECO:0000313" key="2">
    <source>
        <dbReference type="EMBL" id="KAH9363063.1"/>
    </source>
</evidence>
<proteinExistence type="predicted"/>
<protein>
    <recommendedName>
        <fullName evidence="4">RRP12-like protein</fullName>
    </recommendedName>
</protein>
<feature type="compositionally biased region" description="Basic and acidic residues" evidence="1">
    <location>
        <begin position="16"/>
        <end position="27"/>
    </location>
</feature>
<evidence type="ECO:0000313" key="3">
    <source>
        <dbReference type="Proteomes" id="UP000821853"/>
    </source>
</evidence>
<accession>A0A9J6FJQ4</accession>
<dbReference type="AlphaFoldDB" id="A0A9J6FJQ4"/>